<keyword evidence="1" id="KW-0812">Transmembrane</keyword>
<feature type="transmembrane region" description="Helical" evidence="1">
    <location>
        <begin position="12"/>
        <end position="38"/>
    </location>
</feature>
<keyword evidence="1" id="KW-0472">Membrane</keyword>
<name>A0A1F6DDZ3_9BACT</name>
<organism evidence="2 3">
    <name type="scientific">Candidatus Kaiserbacteria bacterium RIFCSPHIGHO2_02_FULL_50_50</name>
    <dbReference type="NCBI Taxonomy" id="1798492"/>
    <lineage>
        <taxon>Bacteria</taxon>
        <taxon>Candidatus Kaiseribacteriota</taxon>
    </lineage>
</organism>
<keyword evidence="1" id="KW-1133">Transmembrane helix</keyword>
<dbReference type="Proteomes" id="UP000178794">
    <property type="component" value="Unassembled WGS sequence"/>
</dbReference>
<proteinExistence type="predicted"/>
<dbReference type="EMBL" id="MFLF01000013">
    <property type="protein sequence ID" value="OGG59634.1"/>
    <property type="molecule type" value="Genomic_DNA"/>
</dbReference>
<evidence type="ECO:0000256" key="1">
    <source>
        <dbReference type="SAM" id="Phobius"/>
    </source>
</evidence>
<evidence type="ECO:0000313" key="2">
    <source>
        <dbReference type="EMBL" id="OGG59634.1"/>
    </source>
</evidence>
<evidence type="ECO:0000313" key="3">
    <source>
        <dbReference type="Proteomes" id="UP000178794"/>
    </source>
</evidence>
<dbReference type="InterPro" id="IPR025356">
    <property type="entry name" value="DUF4260"/>
</dbReference>
<feature type="transmembrane region" description="Helical" evidence="1">
    <location>
        <begin position="63"/>
        <end position="90"/>
    </location>
</feature>
<dbReference type="AlphaFoldDB" id="A0A1F6DDZ3"/>
<accession>A0A1F6DDZ3</accession>
<dbReference type="Pfam" id="PF14079">
    <property type="entry name" value="DUF4260"/>
    <property type="match status" value="1"/>
</dbReference>
<protein>
    <recommendedName>
        <fullName evidence="4">DUF4260 domain-containing protein</fullName>
    </recommendedName>
</protein>
<evidence type="ECO:0008006" key="4">
    <source>
        <dbReference type="Google" id="ProtNLM"/>
    </source>
</evidence>
<sequence length="120" mass="13834">MNHTHFQRVESAVIFALSLFFYYHTGAGWWMFVLLLFVPDFFMAGYAKNNHFGALYYNIGHSYILPGTLLFFSFFIAKTTLLPISIIWIAHIAMDRMLGYGLKLKTGFSDTHLGKIGRKK</sequence>
<gene>
    <name evidence="2" type="ORF">A3C89_00240</name>
</gene>
<dbReference type="STRING" id="1798492.A3C89_00240"/>
<comment type="caution">
    <text evidence="2">The sequence shown here is derived from an EMBL/GenBank/DDBJ whole genome shotgun (WGS) entry which is preliminary data.</text>
</comment>
<reference evidence="2 3" key="1">
    <citation type="journal article" date="2016" name="Nat. Commun.">
        <title>Thousands of microbial genomes shed light on interconnected biogeochemical processes in an aquifer system.</title>
        <authorList>
            <person name="Anantharaman K."/>
            <person name="Brown C.T."/>
            <person name="Hug L.A."/>
            <person name="Sharon I."/>
            <person name="Castelle C.J."/>
            <person name="Probst A.J."/>
            <person name="Thomas B.C."/>
            <person name="Singh A."/>
            <person name="Wilkins M.J."/>
            <person name="Karaoz U."/>
            <person name="Brodie E.L."/>
            <person name="Williams K.H."/>
            <person name="Hubbard S.S."/>
            <person name="Banfield J.F."/>
        </authorList>
    </citation>
    <scope>NUCLEOTIDE SEQUENCE [LARGE SCALE GENOMIC DNA]</scope>
</reference>